<keyword evidence="2" id="KW-1185">Reference proteome</keyword>
<proteinExistence type="predicted"/>
<organism evidence="1 2">
    <name type="scientific">Fusarium venenatum</name>
    <dbReference type="NCBI Taxonomy" id="56646"/>
    <lineage>
        <taxon>Eukaryota</taxon>
        <taxon>Fungi</taxon>
        <taxon>Dikarya</taxon>
        <taxon>Ascomycota</taxon>
        <taxon>Pezizomycotina</taxon>
        <taxon>Sordariomycetes</taxon>
        <taxon>Hypocreomycetidae</taxon>
        <taxon>Hypocreales</taxon>
        <taxon>Nectriaceae</taxon>
        <taxon>Fusarium</taxon>
    </lineage>
</organism>
<evidence type="ECO:0000313" key="2">
    <source>
        <dbReference type="Proteomes" id="UP000245910"/>
    </source>
</evidence>
<dbReference type="EMBL" id="LN649229">
    <property type="protein sequence ID" value="CEI66372.1"/>
    <property type="molecule type" value="Genomic_DNA"/>
</dbReference>
<sequence length="75" mass="8145">MDDPYSCWCTPGGRILAPCADRTSAPPLRAGLSFAQDTRTCDIPLAFPLNVWEPFKSRGGALSKVLFNQTLEVSS</sequence>
<protein>
    <submittedName>
        <fullName evidence="1">Uncharacterized protein</fullName>
    </submittedName>
</protein>
<evidence type="ECO:0000313" key="1">
    <source>
        <dbReference type="EMBL" id="CEI66372.1"/>
    </source>
</evidence>
<name>A0A2L2T6E8_9HYPO</name>
<reference evidence="2" key="1">
    <citation type="submission" date="2014-10" db="EMBL/GenBank/DDBJ databases">
        <authorList>
            <person name="King R."/>
        </authorList>
    </citation>
    <scope>NUCLEOTIDE SEQUENCE [LARGE SCALE GENOMIC DNA]</scope>
    <source>
        <strain evidence="2">A3/5</strain>
    </source>
</reference>
<accession>A0A2L2T6E8</accession>
<dbReference type="AlphaFoldDB" id="A0A2L2T6E8"/>
<dbReference type="Proteomes" id="UP000245910">
    <property type="component" value="Chromosome I"/>
</dbReference>